<reference evidence="1" key="4">
    <citation type="submission" date="2019-03" db="UniProtKB">
        <authorList>
            <consortium name="EnsemblPlants"/>
        </authorList>
    </citation>
    <scope>IDENTIFICATION</scope>
</reference>
<protein>
    <submittedName>
        <fullName evidence="1">Uncharacterized protein</fullName>
    </submittedName>
</protein>
<reference evidence="2" key="2">
    <citation type="journal article" date="2017" name="Nat. Plants">
        <title>The Aegilops tauschii genome reveals multiple impacts of transposons.</title>
        <authorList>
            <person name="Zhao G."/>
            <person name="Zou C."/>
            <person name="Li K."/>
            <person name="Wang K."/>
            <person name="Li T."/>
            <person name="Gao L."/>
            <person name="Zhang X."/>
            <person name="Wang H."/>
            <person name="Yang Z."/>
            <person name="Liu X."/>
            <person name="Jiang W."/>
            <person name="Mao L."/>
            <person name="Kong X."/>
            <person name="Jiao Y."/>
            <person name="Jia J."/>
        </authorList>
    </citation>
    <scope>NUCLEOTIDE SEQUENCE [LARGE SCALE GENOMIC DNA]</scope>
    <source>
        <strain evidence="2">cv. AL8/78</strain>
    </source>
</reference>
<dbReference type="Gramene" id="AET5Gv20545400.2">
    <property type="protein sequence ID" value="AET5Gv20545400.2"/>
    <property type="gene ID" value="AET5Gv20545400"/>
</dbReference>
<organism evidence="1 2">
    <name type="scientific">Aegilops tauschii subsp. strangulata</name>
    <name type="common">Goatgrass</name>
    <dbReference type="NCBI Taxonomy" id="200361"/>
    <lineage>
        <taxon>Eukaryota</taxon>
        <taxon>Viridiplantae</taxon>
        <taxon>Streptophyta</taxon>
        <taxon>Embryophyta</taxon>
        <taxon>Tracheophyta</taxon>
        <taxon>Spermatophyta</taxon>
        <taxon>Magnoliopsida</taxon>
        <taxon>Liliopsida</taxon>
        <taxon>Poales</taxon>
        <taxon>Poaceae</taxon>
        <taxon>BOP clade</taxon>
        <taxon>Pooideae</taxon>
        <taxon>Triticodae</taxon>
        <taxon>Triticeae</taxon>
        <taxon>Triticinae</taxon>
        <taxon>Aegilops</taxon>
    </lineage>
</organism>
<sequence length="155" mass="16520">MADCAVSTDMLGDAGTPPSPTPMRIAALMCCAAVKGPPAAAAGGRSWHVAEEMAEARETGMRQRPFPCRYCMAAPMSSSISLATCCSVTVRPSLPSAAPAAAPPRPCKHKHKHTRTWSVSVQWYDVRRPVQGAAASFRAAAREPLWHGSGYRPCR</sequence>
<dbReference type="EnsemblPlants" id="AET5Gv20545400.2">
    <property type="protein sequence ID" value="AET5Gv20545400.2"/>
    <property type="gene ID" value="AET5Gv20545400"/>
</dbReference>
<dbReference type="AlphaFoldDB" id="A0A453KXB8"/>
<reference evidence="1" key="5">
    <citation type="journal article" date="2021" name="G3 (Bethesda)">
        <title>Aegilops tauschii genome assembly Aet v5.0 features greater sequence contiguity and improved annotation.</title>
        <authorList>
            <person name="Wang L."/>
            <person name="Zhu T."/>
            <person name="Rodriguez J.C."/>
            <person name="Deal K.R."/>
            <person name="Dubcovsky J."/>
            <person name="McGuire P.E."/>
            <person name="Lux T."/>
            <person name="Spannagl M."/>
            <person name="Mayer K.F.X."/>
            <person name="Baldrich P."/>
            <person name="Meyers B.C."/>
            <person name="Huo N."/>
            <person name="Gu Y.Q."/>
            <person name="Zhou H."/>
            <person name="Devos K.M."/>
            <person name="Bennetzen J.L."/>
            <person name="Unver T."/>
            <person name="Budak H."/>
            <person name="Gulick P.J."/>
            <person name="Galiba G."/>
            <person name="Kalapos B."/>
            <person name="Nelson D.R."/>
            <person name="Li P."/>
            <person name="You F.M."/>
            <person name="Luo M.C."/>
            <person name="Dvorak J."/>
        </authorList>
    </citation>
    <scope>NUCLEOTIDE SEQUENCE [LARGE SCALE GENOMIC DNA]</scope>
    <source>
        <strain evidence="1">cv. AL8/78</strain>
    </source>
</reference>
<keyword evidence="2" id="KW-1185">Reference proteome</keyword>
<evidence type="ECO:0000313" key="2">
    <source>
        <dbReference type="Proteomes" id="UP000015105"/>
    </source>
</evidence>
<evidence type="ECO:0000313" key="1">
    <source>
        <dbReference type="EnsemblPlants" id="AET5Gv20545400.2"/>
    </source>
</evidence>
<dbReference type="Proteomes" id="UP000015105">
    <property type="component" value="Chromosome 5D"/>
</dbReference>
<name>A0A453KXB8_AEGTS</name>
<reference evidence="1" key="3">
    <citation type="journal article" date="2017" name="Nature">
        <title>Genome sequence of the progenitor of the wheat D genome Aegilops tauschii.</title>
        <authorList>
            <person name="Luo M.C."/>
            <person name="Gu Y.Q."/>
            <person name="Puiu D."/>
            <person name="Wang H."/>
            <person name="Twardziok S.O."/>
            <person name="Deal K.R."/>
            <person name="Huo N."/>
            <person name="Zhu T."/>
            <person name="Wang L."/>
            <person name="Wang Y."/>
            <person name="McGuire P.E."/>
            <person name="Liu S."/>
            <person name="Long H."/>
            <person name="Ramasamy R.K."/>
            <person name="Rodriguez J.C."/>
            <person name="Van S.L."/>
            <person name="Yuan L."/>
            <person name="Wang Z."/>
            <person name="Xia Z."/>
            <person name="Xiao L."/>
            <person name="Anderson O.D."/>
            <person name="Ouyang S."/>
            <person name="Liang Y."/>
            <person name="Zimin A.V."/>
            <person name="Pertea G."/>
            <person name="Qi P."/>
            <person name="Bennetzen J.L."/>
            <person name="Dai X."/>
            <person name="Dawson M.W."/>
            <person name="Muller H.G."/>
            <person name="Kugler K."/>
            <person name="Rivarola-Duarte L."/>
            <person name="Spannagl M."/>
            <person name="Mayer K.F.X."/>
            <person name="Lu F.H."/>
            <person name="Bevan M.W."/>
            <person name="Leroy P."/>
            <person name="Li P."/>
            <person name="You F.M."/>
            <person name="Sun Q."/>
            <person name="Liu Z."/>
            <person name="Lyons E."/>
            <person name="Wicker T."/>
            <person name="Salzberg S.L."/>
            <person name="Devos K.M."/>
            <person name="Dvorak J."/>
        </authorList>
    </citation>
    <scope>NUCLEOTIDE SEQUENCE [LARGE SCALE GENOMIC DNA]</scope>
    <source>
        <strain evidence="1">cv. AL8/78</strain>
    </source>
</reference>
<accession>A0A453KXB8</accession>
<proteinExistence type="predicted"/>
<reference evidence="2" key="1">
    <citation type="journal article" date="2014" name="Science">
        <title>Ancient hybridizations among the ancestral genomes of bread wheat.</title>
        <authorList>
            <consortium name="International Wheat Genome Sequencing Consortium,"/>
            <person name="Marcussen T."/>
            <person name="Sandve S.R."/>
            <person name="Heier L."/>
            <person name="Spannagl M."/>
            <person name="Pfeifer M."/>
            <person name="Jakobsen K.S."/>
            <person name="Wulff B.B."/>
            <person name="Steuernagel B."/>
            <person name="Mayer K.F."/>
            <person name="Olsen O.A."/>
        </authorList>
    </citation>
    <scope>NUCLEOTIDE SEQUENCE [LARGE SCALE GENOMIC DNA]</scope>
    <source>
        <strain evidence="2">cv. AL8/78</strain>
    </source>
</reference>